<dbReference type="InterPro" id="IPR037197">
    <property type="entry name" value="WWE_dom_sf"/>
</dbReference>
<dbReference type="SUPFAM" id="SSF117839">
    <property type="entry name" value="WWE domain"/>
    <property type="match status" value="2"/>
</dbReference>
<evidence type="ECO:0000259" key="13">
    <source>
        <dbReference type="PROSITE" id="PS50089"/>
    </source>
</evidence>
<evidence type="ECO:0000256" key="3">
    <source>
        <dbReference type="ARBA" id="ARBA00009413"/>
    </source>
</evidence>
<feature type="domain" description="WWE" evidence="14">
    <location>
        <begin position="77"/>
        <end position="159"/>
    </location>
</feature>
<keyword evidence="7 10" id="KW-0863">Zinc-finger</keyword>
<evidence type="ECO:0000256" key="2">
    <source>
        <dbReference type="ARBA" id="ARBA00004906"/>
    </source>
</evidence>
<dbReference type="EC" id="2.3.2.27" evidence="11"/>
<sequence length="685" mass="74370">MASSATDFVIVWEWMNEYGRWKPYMPHVTQYIESNRSQTASLNLSVIDGMLNMYSIDFIAMCQIRLGTGTPRPVRRMLYPPDSPWGRGSLWQWEGDTAGEWHTYDADVARVIDDFFLQTGQGSTILDLTHSSLNLPYQINFSNMTQQRIGTGRQRNIRREKLTIPYPRMSQGSTGQMLSGPPMALANNTMGPASMNLVGGSSSNSAKQPRLAPGYQHASAASHLHMPTSVGATNLSQAYIHGTTGLSSIPTTTVSVSLPGGLNLVSTAASSPIHFSGPLTRKRLHSSIVNNNTPSMPISSMHPSHLGGQNVNQPMVPGSGGSSAHMISSLGPLSLSQLPPTSFSSPNMWMPNVINLHPQGYPGMYPGMSGPSSSQTTPTYSGGLPIPGNLFNKSRSGSRISPVVSSATSILASPAVPLLLSSNGSSGVATPLNGSSDLPLEGRIPNNVPKASKKQNATDKSGLEVLEKYVTVIDTPPEEEDCCICCEKLTHPSGYGEEQKEATVVFQLSKCTHMFHKLCINAMYESGAKNGCVQCPTCKTIYGEKHGNCPRGVMEYHRIPQSLPSYSDCHSIRILYHIPPGVQGPDNPHPGKRYSTRGFPRVGFLPDNEKGRKVLKLLMLAWKRRLTFTIGTSTTTGEGDTVTWNEIHHKTEFGTNYSGHGYPDPNYLENVLMELAVHGVTERDL</sequence>
<comment type="catalytic activity">
    <reaction evidence="1 11">
        <text>S-ubiquitinyl-[E2 ubiquitin-conjugating enzyme]-L-cysteine + [acceptor protein]-L-lysine = [E2 ubiquitin-conjugating enzyme]-L-cysteine + N(6)-ubiquitinyl-[acceptor protein]-L-lysine.</text>
        <dbReference type="EC" id="2.3.2.27"/>
    </reaction>
</comment>
<dbReference type="Pfam" id="PF18102">
    <property type="entry name" value="DTC"/>
    <property type="match status" value="1"/>
</dbReference>
<name>A0A210QIZ0_MIZYE</name>
<evidence type="ECO:0000313" key="16">
    <source>
        <dbReference type="Proteomes" id="UP000242188"/>
    </source>
</evidence>
<organism evidence="15 16">
    <name type="scientific">Mizuhopecten yessoensis</name>
    <name type="common">Japanese scallop</name>
    <name type="synonym">Patinopecten yessoensis</name>
    <dbReference type="NCBI Taxonomy" id="6573"/>
    <lineage>
        <taxon>Eukaryota</taxon>
        <taxon>Metazoa</taxon>
        <taxon>Spiralia</taxon>
        <taxon>Lophotrochozoa</taxon>
        <taxon>Mollusca</taxon>
        <taxon>Bivalvia</taxon>
        <taxon>Autobranchia</taxon>
        <taxon>Pteriomorphia</taxon>
        <taxon>Pectinida</taxon>
        <taxon>Pectinoidea</taxon>
        <taxon>Pectinidae</taxon>
        <taxon>Mizuhopecten</taxon>
    </lineage>
</organism>
<dbReference type="GO" id="GO:0005737">
    <property type="term" value="C:cytoplasm"/>
    <property type="evidence" value="ECO:0007669"/>
    <property type="project" value="UniProtKB-SubCell"/>
</dbReference>
<protein>
    <recommendedName>
        <fullName evidence="11">E3 ubiquitin-protein ligase</fullName>
        <ecNumber evidence="11">2.3.2.27</ecNumber>
    </recommendedName>
</protein>
<evidence type="ECO:0000256" key="4">
    <source>
        <dbReference type="ARBA" id="ARBA00022679"/>
    </source>
</evidence>
<evidence type="ECO:0000259" key="14">
    <source>
        <dbReference type="PROSITE" id="PS50918"/>
    </source>
</evidence>
<dbReference type="SUPFAM" id="SSF57850">
    <property type="entry name" value="RING/U-box"/>
    <property type="match status" value="1"/>
</dbReference>
<dbReference type="UniPathway" id="UPA00143"/>
<comment type="pathway">
    <text evidence="2 11">Protein modification; protein ubiquitination.</text>
</comment>
<evidence type="ECO:0000256" key="6">
    <source>
        <dbReference type="ARBA" id="ARBA00022737"/>
    </source>
</evidence>
<keyword evidence="8 11" id="KW-0862">Zinc</keyword>
<dbReference type="OrthoDB" id="2449614at2759"/>
<keyword evidence="11" id="KW-0963">Cytoplasm</keyword>
<evidence type="ECO:0000256" key="10">
    <source>
        <dbReference type="PROSITE-ProRule" id="PRU00175"/>
    </source>
</evidence>
<keyword evidence="16" id="KW-1185">Reference proteome</keyword>
<evidence type="ECO:0000256" key="5">
    <source>
        <dbReference type="ARBA" id="ARBA00022723"/>
    </source>
</evidence>
<comment type="similarity">
    <text evidence="3 11">Belongs to the Deltex family.</text>
</comment>
<dbReference type="Gene3D" id="3.30.390.130">
    <property type="match status" value="1"/>
</dbReference>
<dbReference type="STRING" id="6573.A0A210QIZ0"/>
<dbReference type="PANTHER" id="PTHR12622">
    <property type="entry name" value="DELTEX-RELATED"/>
    <property type="match status" value="1"/>
</dbReference>
<gene>
    <name evidence="15" type="ORF">KP79_PYT16850</name>
</gene>
<dbReference type="InterPro" id="IPR039396">
    <property type="entry name" value="Deltex_C"/>
</dbReference>
<dbReference type="GO" id="GO:0007219">
    <property type="term" value="P:Notch signaling pathway"/>
    <property type="evidence" value="ECO:0007669"/>
    <property type="project" value="UniProtKB-KW"/>
</dbReference>
<evidence type="ECO:0000256" key="11">
    <source>
        <dbReference type="RuleBase" id="RU367105"/>
    </source>
</evidence>
<dbReference type="PROSITE" id="PS50089">
    <property type="entry name" value="ZF_RING_2"/>
    <property type="match status" value="1"/>
</dbReference>
<dbReference type="InterPro" id="IPR018123">
    <property type="entry name" value="WWE-dom_subgr"/>
</dbReference>
<dbReference type="InterPro" id="IPR039399">
    <property type="entry name" value="Deltex_C_sf"/>
</dbReference>
<dbReference type="AlphaFoldDB" id="A0A210QIZ0"/>
<feature type="domain" description="WWE" evidence="14">
    <location>
        <begin position="1"/>
        <end position="76"/>
    </location>
</feature>
<evidence type="ECO:0000256" key="1">
    <source>
        <dbReference type="ARBA" id="ARBA00000900"/>
    </source>
</evidence>
<dbReference type="InterPro" id="IPR039398">
    <property type="entry name" value="Deltex_fam"/>
</dbReference>
<dbReference type="InterPro" id="IPR001841">
    <property type="entry name" value="Znf_RING"/>
</dbReference>
<keyword evidence="6" id="KW-0677">Repeat</keyword>
<dbReference type="CDD" id="cd09633">
    <property type="entry name" value="Deltex_C"/>
    <property type="match status" value="1"/>
</dbReference>
<evidence type="ECO:0000313" key="15">
    <source>
        <dbReference type="EMBL" id="OWF48702.1"/>
    </source>
</evidence>
<feature type="region of interest" description="Disordered" evidence="12">
    <location>
        <begin position="433"/>
        <end position="458"/>
    </location>
</feature>
<dbReference type="InterPro" id="IPR004170">
    <property type="entry name" value="WWE_dom"/>
</dbReference>
<dbReference type="SMART" id="SM00678">
    <property type="entry name" value="WWE"/>
    <property type="match status" value="2"/>
</dbReference>
<dbReference type="GO" id="GO:0061630">
    <property type="term" value="F:ubiquitin protein ligase activity"/>
    <property type="evidence" value="ECO:0007669"/>
    <property type="project" value="UniProtKB-UniRule"/>
</dbReference>
<dbReference type="Proteomes" id="UP000242188">
    <property type="component" value="Unassembled WGS sequence"/>
</dbReference>
<dbReference type="EMBL" id="NEDP02003427">
    <property type="protein sequence ID" value="OWF48702.1"/>
    <property type="molecule type" value="Genomic_DNA"/>
</dbReference>
<evidence type="ECO:0000256" key="9">
    <source>
        <dbReference type="ARBA" id="ARBA00022976"/>
    </source>
</evidence>
<dbReference type="Gene3D" id="3.30.40.10">
    <property type="entry name" value="Zinc/RING finger domain, C3HC4 (zinc finger)"/>
    <property type="match status" value="1"/>
</dbReference>
<keyword evidence="5 11" id="KW-0479">Metal-binding</keyword>
<dbReference type="FunFam" id="3.30.390.130:FF:000001">
    <property type="entry name" value="Probable E3 ubiquitin-protein ligase DTX3"/>
    <property type="match status" value="1"/>
</dbReference>
<proteinExistence type="inferred from homology"/>
<dbReference type="Gene3D" id="3.30.720.50">
    <property type="match status" value="2"/>
</dbReference>
<dbReference type="GO" id="GO:0016567">
    <property type="term" value="P:protein ubiquitination"/>
    <property type="evidence" value="ECO:0007669"/>
    <property type="project" value="UniProtKB-UniRule"/>
</dbReference>
<evidence type="ECO:0000256" key="8">
    <source>
        <dbReference type="ARBA" id="ARBA00022833"/>
    </source>
</evidence>
<evidence type="ECO:0000256" key="12">
    <source>
        <dbReference type="SAM" id="MobiDB-lite"/>
    </source>
</evidence>
<dbReference type="PROSITE" id="PS50918">
    <property type="entry name" value="WWE"/>
    <property type="match status" value="2"/>
</dbReference>
<dbReference type="GO" id="GO:0008270">
    <property type="term" value="F:zinc ion binding"/>
    <property type="evidence" value="ECO:0007669"/>
    <property type="project" value="UniProtKB-KW"/>
</dbReference>
<evidence type="ECO:0000256" key="7">
    <source>
        <dbReference type="ARBA" id="ARBA00022771"/>
    </source>
</evidence>
<keyword evidence="9" id="KW-0914">Notch signaling pathway</keyword>
<comment type="subcellular location">
    <subcellularLocation>
        <location evidence="11">Cytoplasm</location>
    </subcellularLocation>
</comment>
<reference evidence="15 16" key="1">
    <citation type="journal article" date="2017" name="Nat. Ecol. Evol.">
        <title>Scallop genome provides insights into evolution of bilaterian karyotype and development.</title>
        <authorList>
            <person name="Wang S."/>
            <person name="Zhang J."/>
            <person name="Jiao W."/>
            <person name="Li J."/>
            <person name="Xun X."/>
            <person name="Sun Y."/>
            <person name="Guo X."/>
            <person name="Huan P."/>
            <person name="Dong B."/>
            <person name="Zhang L."/>
            <person name="Hu X."/>
            <person name="Sun X."/>
            <person name="Wang J."/>
            <person name="Zhao C."/>
            <person name="Wang Y."/>
            <person name="Wang D."/>
            <person name="Huang X."/>
            <person name="Wang R."/>
            <person name="Lv J."/>
            <person name="Li Y."/>
            <person name="Zhang Z."/>
            <person name="Liu B."/>
            <person name="Lu W."/>
            <person name="Hui Y."/>
            <person name="Liang J."/>
            <person name="Zhou Z."/>
            <person name="Hou R."/>
            <person name="Li X."/>
            <person name="Liu Y."/>
            <person name="Li H."/>
            <person name="Ning X."/>
            <person name="Lin Y."/>
            <person name="Zhao L."/>
            <person name="Xing Q."/>
            <person name="Dou J."/>
            <person name="Li Y."/>
            <person name="Mao J."/>
            <person name="Guo H."/>
            <person name="Dou H."/>
            <person name="Li T."/>
            <person name="Mu C."/>
            <person name="Jiang W."/>
            <person name="Fu Q."/>
            <person name="Fu X."/>
            <person name="Miao Y."/>
            <person name="Liu J."/>
            <person name="Yu Q."/>
            <person name="Li R."/>
            <person name="Liao H."/>
            <person name="Li X."/>
            <person name="Kong Y."/>
            <person name="Jiang Z."/>
            <person name="Chourrout D."/>
            <person name="Li R."/>
            <person name="Bao Z."/>
        </authorList>
    </citation>
    <scope>NUCLEOTIDE SEQUENCE [LARGE SCALE GENOMIC DNA]</scope>
    <source>
        <strain evidence="15 16">PY_sf001</strain>
    </source>
</reference>
<dbReference type="InterPro" id="IPR013083">
    <property type="entry name" value="Znf_RING/FYVE/PHD"/>
</dbReference>
<feature type="domain" description="RING-type" evidence="13">
    <location>
        <begin position="482"/>
        <end position="539"/>
    </location>
</feature>
<comment type="caution">
    <text evidence="15">The sequence shown here is derived from an EMBL/GenBank/DDBJ whole genome shotgun (WGS) entry which is preliminary data.</text>
</comment>
<accession>A0A210QIZ0</accession>
<keyword evidence="4 11" id="KW-0808">Transferase</keyword>
<dbReference type="SMART" id="SM00184">
    <property type="entry name" value="RING"/>
    <property type="match status" value="1"/>
</dbReference>
<dbReference type="Pfam" id="PF02825">
    <property type="entry name" value="WWE"/>
    <property type="match status" value="2"/>
</dbReference>